<keyword evidence="1 2" id="KW-0732">Signal</keyword>
<dbReference type="RefSeq" id="WP_007341989.1">
    <property type="nucleotide sequence ID" value="NZ_GL878494.1"/>
</dbReference>
<evidence type="ECO:0000259" key="4">
    <source>
        <dbReference type="SMART" id="SM00079"/>
    </source>
</evidence>
<evidence type="ECO:0000313" key="6">
    <source>
        <dbReference type="Proteomes" id="UP000004105"/>
    </source>
</evidence>
<dbReference type="CDD" id="cd13530">
    <property type="entry name" value="PBP2_peptides_like"/>
    <property type="match status" value="1"/>
</dbReference>
<accession>F2BB75</accession>
<feature type="signal peptide" evidence="2">
    <location>
        <begin position="1"/>
        <end position="20"/>
    </location>
</feature>
<dbReference type="InterPro" id="IPR001638">
    <property type="entry name" value="Solute-binding_3/MltF_N"/>
</dbReference>
<dbReference type="STRING" id="267212.GCA_001063965_00456"/>
<dbReference type="Pfam" id="PF00497">
    <property type="entry name" value="SBP_bac_3"/>
    <property type="match status" value="1"/>
</dbReference>
<dbReference type="EMBL" id="AFAY01000020">
    <property type="protein sequence ID" value="EGF11335.1"/>
    <property type="molecule type" value="Genomic_DNA"/>
</dbReference>
<name>F2BB75_9NEIS</name>
<reference evidence="5 6" key="1">
    <citation type="submission" date="2011-02" db="EMBL/GenBank/DDBJ databases">
        <authorList>
            <person name="Muzny D."/>
            <person name="Qin X."/>
            <person name="Deng J."/>
            <person name="Jiang H."/>
            <person name="Liu Y."/>
            <person name="Qu J."/>
            <person name="Song X.-Z."/>
            <person name="Zhang L."/>
            <person name="Thornton R."/>
            <person name="Coyle M."/>
            <person name="Francisco L."/>
            <person name="Jackson L."/>
            <person name="Javaid M."/>
            <person name="Korchina V."/>
            <person name="Kovar C."/>
            <person name="Mata R."/>
            <person name="Mathew T."/>
            <person name="Ngo R."/>
            <person name="Nguyen L."/>
            <person name="Nguyen N."/>
            <person name="Okwuonu G."/>
            <person name="Ongeri F."/>
            <person name="Pham C."/>
            <person name="Simmons D."/>
            <person name="Wilczek-Boney K."/>
            <person name="Hale W."/>
            <person name="Jakkamsetti A."/>
            <person name="Pham P."/>
            <person name="Ruth R."/>
            <person name="San Lucas F."/>
            <person name="Warren J."/>
            <person name="Zhang J."/>
            <person name="Zhao Z."/>
            <person name="Zhou C."/>
            <person name="Zhu D."/>
            <person name="Lee S."/>
            <person name="Bess C."/>
            <person name="Blankenburg K."/>
            <person name="Forbes L."/>
            <person name="Fu Q."/>
            <person name="Gubbala S."/>
            <person name="Hirani K."/>
            <person name="Jayaseelan J.C."/>
            <person name="Lara F."/>
            <person name="Munidasa M."/>
            <person name="Palculict T."/>
            <person name="Patil S."/>
            <person name="Pu L.-L."/>
            <person name="Saada N."/>
            <person name="Tang L."/>
            <person name="Weissenberger G."/>
            <person name="Zhu Y."/>
            <person name="Hemphill L."/>
            <person name="Shang Y."/>
            <person name="Youmans B."/>
            <person name="Ayvaz T."/>
            <person name="Ross M."/>
            <person name="Santibanez J."/>
            <person name="Aqrawi P."/>
            <person name="Gross S."/>
            <person name="Joshi V."/>
            <person name="Fowler G."/>
            <person name="Nazareth L."/>
            <person name="Reid J."/>
            <person name="Worley K."/>
            <person name="Petrosino J."/>
            <person name="Highlander S."/>
            <person name="Gibbs R."/>
        </authorList>
    </citation>
    <scope>NUCLEOTIDE SEQUENCE [LARGE SCALE GENOMIC DNA]</scope>
    <source>
        <strain evidence="5 6">ATCC BAA-1200</strain>
    </source>
</reference>
<dbReference type="Gene3D" id="3.40.190.10">
    <property type="entry name" value="Periplasmic binding protein-like II"/>
    <property type="match status" value="2"/>
</dbReference>
<dbReference type="HOGENOM" id="CLU_019602_18_2_4"/>
<dbReference type="PANTHER" id="PTHR35936:SF17">
    <property type="entry name" value="ARGININE-BINDING EXTRACELLULAR PROTEIN ARTP"/>
    <property type="match status" value="1"/>
</dbReference>
<evidence type="ECO:0000259" key="3">
    <source>
        <dbReference type="SMART" id="SM00062"/>
    </source>
</evidence>
<dbReference type="InterPro" id="IPR001320">
    <property type="entry name" value="Iontro_rcpt_C"/>
</dbReference>
<dbReference type="PROSITE" id="PS51257">
    <property type="entry name" value="PROKAR_LIPOPROTEIN"/>
    <property type="match status" value="1"/>
</dbReference>
<keyword evidence="6" id="KW-1185">Reference proteome</keyword>
<gene>
    <name evidence="5" type="primary">glnH</name>
    <name evidence="5" type="ORF">HMPREF9123_0979</name>
</gene>
<comment type="caution">
    <text evidence="5">The sequence shown here is derived from an EMBL/GenBank/DDBJ whole genome shotgun (WGS) entry which is preliminary data.</text>
</comment>
<dbReference type="SMART" id="SM00079">
    <property type="entry name" value="PBPe"/>
    <property type="match status" value="1"/>
</dbReference>
<dbReference type="SMART" id="SM00062">
    <property type="entry name" value="PBPb"/>
    <property type="match status" value="1"/>
</dbReference>
<proteinExistence type="predicted"/>
<evidence type="ECO:0000256" key="2">
    <source>
        <dbReference type="SAM" id="SignalP"/>
    </source>
</evidence>
<dbReference type="PANTHER" id="PTHR35936">
    <property type="entry name" value="MEMBRANE-BOUND LYTIC MUREIN TRANSGLYCOSYLASE F"/>
    <property type="match status" value="1"/>
</dbReference>
<dbReference type="SUPFAM" id="SSF53850">
    <property type="entry name" value="Periplasmic binding protein-like II"/>
    <property type="match status" value="1"/>
</dbReference>
<organism evidence="5 6">
    <name type="scientific">Neisseria bacilliformis ATCC BAA-1200</name>
    <dbReference type="NCBI Taxonomy" id="888742"/>
    <lineage>
        <taxon>Bacteria</taxon>
        <taxon>Pseudomonadati</taxon>
        <taxon>Pseudomonadota</taxon>
        <taxon>Betaproteobacteria</taxon>
        <taxon>Neisseriales</taxon>
        <taxon>Neisseriaceae</taxon>
        <taxon>Neisseria</taxon>
    </lineage>
</organism>
<evidence type="ECO:0000313" key="5">
    <source>
        <dbReference type="EMBL" id="EGF11335.1"/>
    </source>
</evidence>
<feature type="chain" id="PRO_5003274148" evidence="2">
    <location>
        <begin position="21"/>
        <end position="284"/>
    </location>
</feature>
<sequence length="284" mass="30224">MITLRRFMPLLLALTLAACGGSGGSGGNSGTGSAQIASDPSALLNDNRPVHNVYFDAEGFAPFVMSDADNRPSGFGIELVQAIGDKQGFRPNFIPHSFSNMLQDVGKGKGADLAIAAITVTEERKAIVDFANPHFETSMGLLVPANSPITSLSGVKGKNIATVAGTVGETELAKLQAGDGTIIHSPSAWEATRQVMRKEADGVFADFGPLNYYANTYKDQKLRVITDADSPKDYYAIAVKKGDPELVKKINRGLDQIKADGTYDKIYQKWFAAAPDKPAPAQAE</sequence>
<dbReference type="Proteomes" id="UP000004105">
    <property type="component" value="Unassembled WGS sequence"/>
</dbReference>
<protein>
    <submittedName>
        <fullName evidence="5">Glutamine ABC superfamily ATP binding cassette transporter, binding protein</fullName>
    </submittedName>
</protein>
<feature type="domain" description="Solute-binding protein family 3/N-terminal" evidence="3">
    <location>
        <begin position="50"/>
        <end position="274"/>
    </location>
</feature>
<evidence type="ECO:0000256" key="1">
    <source>
        <dbReference type="ARBA" id="ARBA00022729"/>
    </source>
</evidence>
<feature type="domain" description="Ionotropic glutamate receptor C-terminal" evidence="4">
    <location>
        <begin position="51"/>
        <end position="273"/>
    </location>
</feature>
<dbReference type="AlphaFoldDB" id="F2BB75"/>
<dbReference type="GO" id="GO:0016020">
    <property type="term" value="C:membrane"/>
    <property type="evidence" value="ECO:0007669"/>
    <property type="project" value="InterPro"/>
</dbReference>
<dbReference type="GO" id="GO:0015276">
    <property type="term" value="F:ligand-gated monoatomic ion channel activity"/>
    <property type="evidence" value="ECO:0007669"/>
    <property type="project" value="InterPro"/>
</dbReference>